<dbReference type="GO" id="GO:0046100">
    <property type="term" value="P:hypoxanthine metabolic process"/>
    <property type="evidence" value="ECO:0007669"/>
    <property type="project" value="TreeGrafter"/>
</dbReference>
<keyword evidence="6 15" id="KW-0963">Cytoplasm</keyword>
<comment type="similarity">
    <text evidence="4 15">Belongs to the purine/pyrimidine phosphoribosyltransferase family.</text>
</comment>
<keyword evidence="9 15" id="KW-0479">Metal-binding</keyword>
<evidence type="ECO:0000256" key="1">
    <source>
        <dbReference type="ARBA" id="ARBA00001946"/>
    </source>
</evidence>
<keyword evidence="7 15" id="KW-0328">Glycosyltransferase</keyword>
<dbReference type="GO" id="GO:0032263">
    <property type="term" value="P:GMP salvage"/>
    <property type="evidence" value="ECO:0007669"/>
    <property type="project" value="TreeGrafter"/>
</dbReference>
<dbReference type="InterPro" id="IPR005904">
    <property type="entry name" value="Hxn_phspho_trans"/>
</dbReference>
<evidence type="ECO:0000256" key="2">
    <source>
        <dbReference type="ARBA" id="ARBA00004496"/>
    </source>
</evidence>
<dbReference type="FunFam" id="3.40.50.2020:FF:000006">
    <property type="entry name" value="Hypoxanthine phosphoribosyltransferase"/>
    <property type="match status" value="1"/>
</dbReference>
<dbReference type="SUPFAM" id="SSF53271">
    <property type="entry name" value="PRTase-like"/>
    <property type="match status" value="1"/>
</dbReference>
<comment type="catalytic activity">
    <reaction evidence="13">
        <text>GMP + diphosphate = guanine + 5-phospho-alpha-D-ribose 1-diphosphate</text>
        <dbReference type="Rhea" id="RHEA:25424"/>
        <dbReference type="ChEBI" id="CHEBI:16235"/>
        <dbReference type="ChEBI" id="CHEBI:33019"/>
        <dbReference type="ChEBI" id="CHEBI:58017"/>
        <dbReference type="ChEBI" id="CHEBI:58115"/>
        <dbReference type="EC" id="2.4.2.8"/>
    </reaction>
    <physiologicalReaction direction="right-to-left" evidence="13">
        <dbReference type="Rhea" id="RHEA:25426"/>
    </physiologicalReaction>
</comment>
<comment type="pathway">
    <text evidence="3 15">Purine metabolism; IMP biosynthesis via salvage pathway; IMP from hypoxanthine: step 1/1.</text>
</comment>
<organism evidence="17">
    <name type="scientific">uncultured delta proteobacterium</name>
    <dbReference type="NCBI Taxonomy" id="34034"/>
    <lineage>
        <taxon>Bacteria</taxon>
        <taxon>Deltaproteobacteria</taxon>
        <taxon>environmental samples</taxon>
    </lineage>
</organism>
<reference evidence="17" key="1">
    <citation type="submission" date="2016-04" db="EMBL/GenBank/DDBJ databases">
        <authorList>
            <person name="Evans L.H."/>
            <person name="Alamgir A."/>
            <person name="Owens N."/>
            <person name="Weber N.D."/>
            <person name="Virtaneva K."/>
            <person name="Barbian K."/>
            <person name="Babar A."/>
            <person name="Rosenke K."/>
        </authorList>
    </citation>
    <scope>NUCLEOTIDE SEQUENCE</scope>
    <source>
        <strain evidence="17">86</strain>
    </source>
</reference>
<dbReference type="InterPro" id="IPR000836">
    <property type="entry name" value="PRTase_dom"/>
</dbReference>
<dbReference type="InterPro" id="IPR029057">
    <property type="entry name" value="PRTase-like"/>
</dbReference>
<dbReference type="Pfam" id="PF00156">
    <property type="entry name" value="Pribosyltran"/>
    <property type="match status" value="1"/>
</dbReference>
<dbReference type="NCBIfam" id="TIGR01203">
    <property type="entry name" value="HGPRTase"/>
    <property type="match status" value="1"/>
</dbReference>
<evidence type="ECO:0000259" key="16">
    <source>
        <dbReference type="Pfam" id="PF00156"/>
    </source>
</evidence>
<dbReference type="InterPro" id="IPR050408">
    <property type="entry name" value="HGPRT"/>
</dbReference>
<keyword evidence="11 15" id="KW-0547">Nucleotide-binding</keyword>
<dbReference type="GO" id="GO:0006166">
    <property type="term" value="P:purine ribonucleoside salvage"/>
    <property type="evidence" value="ECO:0007669"/>
    <property type="project" value="UniProtKB-KW"/>
</dbReference>
<dbReference type="EMBL" id="FLUQ01000001">
    <property type="protein sequence ID" value="SBV94615.1"/>
    <property type="molecule type" value="Genomic_DNA"/>
</dbReference>
<feature type="domain" description="Phosphoribosyltransferase" evidence="16">
    <location>
        <begin position="14"/>
        <end position="161"/>
    </location>
</feature>
<evidence type="ECO:0000256" key="8">
    <source>
        <dbReference type="ARBA" id="ARBA00022679"/>
    </source>
</evidence>
<comment type="catalytic activity">
    <reaction evidence="14">
        <text>IMP + diphosphate = hypoxanthine + 5-phospho-alpha-D-ribose 1-diphosphate</text>
        <dbReference type="Rhea" id="RHEA:17973"/>
        <dbReference type="ChEBI" id="CHEBI:17368"/>
        <dbReference type="ChEBI" id="CHEBI:33019"/>
        <dbReference type="ChEBI" id="CHEBI:58017"/>
        <dbReference type="ChEBI" id="CHEBI:58053"/>
        <dbReference type="EC" id="2.4.2.8"/>
    </reaction>
    <physiologicalReaction direction="right-to-left" evidence="14">
        <dbReference type="Rhea" id="RHEA:17975"/>
    </physiologicalReaction>
</comment>
<dbReference type="GO" id="GO:0052657">
    <property type="term" value="F:guanine phosphoribosyltransferase activity"/>
    <property type="evidence" value="ECO:0007669"/>
    <property type="project" value="UniProtKB-ARBA"/>
</dbReference>
<name>A0A212J618_9DELT</name>
<evidence type="ECO:0000256" key="12">
    <source>
        <dbReference type="ARBA" id="ARBA00022842"/>
    </source>
</evidence>
<dbReference type="UniPathway" id="UPA00591">
    <property type="reaction ID" value="UER00648"/>
</dbReference>
<comment type="cofactor">
    <cofactor evidence="1 15">
        <name>Mg(2+)</name>
        <dbReference type="ChEBI" id="CHEBI:18420"/>
    </cofactor>
</comment>
<evidence type="ECO:0000256" key="11">
    <source>
        <dbReference type="ARBA" id="ARBA00022741"/>
    </source>
</evidence>
<evidence type="ECO:0000256" key="9">
    <source>
        <dbReference type="ARBA" id="ARBA00022723"/>
    </source>
</evidence>
<evidence type="ECO:0000256" key="13">
    <source>
        <dbReference type="ARBA" id="ARBA00048811"/>
    </source>
</evidence>
<evidence type="ECO:0000256" key="6">
    <source>
        <dbReference type="ARBA" id="ARBA00022490"/>
    </source>
</evidence>
<evidence type="ECO:0000256" key="15">
    <source>
        <dbReference type="RuleBase" id="RU364099"/>
    </source>
</evidence>
<evidence type="ECO:0000256" key="7">
    <source>
        <dbReference type="ARBA" id="ARBA00022676"/>
    </source>
</evidence>
<sequence>MPGKKETLRCVYSREAIAARVREIGEEVNRLYSDKDLVVVCVLKGAFMFFSDLVKELTVRPQIDFVRLASYGSGTKSAGDVMLVKDVELSLEGKHVLIVEDVIDSGHSMDFLLRLFKVRGAASLRLAVLVDKRERREVDVKPDFTGFTLREGFIVGYGLDYAEKYRELPAVYEVVFE</sequence>
<evidence type="ECO:0000256" key="4">
    <source>
        <dbReference type="ARBA" id="ARBA00008391"/>
    </source>
</evidence>
<keyword evidence="12 15" id="KW-0460">Magnesium</keyword>
<dbReference type="GO" id="GO:0032264">
    <property type="term" value="P:IMP salvage"/>
    <property type="evidence" value="ECO:0007669"/>
    <property type="project" value="UniProtKB-UniPathway"/>
</dbReference>
<comment type="subcellular location">
    <subcellularLocation>
        <location evidence="2 15">Cytoplasm</location>
    </subcellularLocation>
</comment>
<proteinExistence type="inferred from homology"/>
<accession>A0A212J618</accession>
<keyword evidence="8 15" id="KW-0808">Transferase</keyword>
<gene>
    <name evidence="17" type="primary">hpt</name>
    <name evidence="17" type="ORF">KL86DPRO_10728</name>
</gene>
<evidence type="ECO:0000313" key="17">
    <source>
        <dbReference type="EMBL" id="SBV94615.1"/>
    </source>
</evidence>
<dbReference type="GO" id="GO:0005829">
    <property type="term" value="C:cytosol"/>
    <property type="evidence" value="ECO:0007669"/>
    <property type="project" value="TreeGrafter"/>
</dbReference>
<evidence type="ECO:0000256" key="5">
    <source>
        <dbReference type="ARBA" id="ARBA00011895"/>
    </source>
</evidence>
<dbReference type="Gene3D" id="3.40.50.2020">
    <property type="match status" value="1"/>
</dbReference>
<dbReference type="EC" id="2.4.2.8" evidence="5 15"/>
<protein>
    <recommendedName>
        <fullName evidence="5 15">Hypoxanthine phosphoribosyltransferase</fullName>
        <ecNumber evidence="5 15">2.4.2.8</ecNumber>
    </recommendedName>
</protein>
<evidence type="ECO:0000256" key="3">
    <source>
        <dbReference type="ARBA" id="ARBA00004669"/>
    </source>
</evidence>
<evidence type="ECO:0000256" key="10">
    <source>
        <dbReference type="ARBA" id="ARBA00022726"/>
    </source>
</evidence>
<evidence type="ECO:0000256" key="14">
    <source>
        <dbReference type="ARBA" id="ARBA00049402"/>
    </source>
</evidence>
<dbReference type="GO" id="GO:0000166">
    <property type="term" value="F:nucleotide binding"/>
    <property type="evidence" value="ECO:0007669"/>
    <property type="project" value="UniProtKB-KW"/>
</dbReference>
<dbReference type="GO" id="GO:0004422">
    <property type="term" value="F:hypoxanthine phosphoribosyltransferase activity"/>
    <property type="evidence" value="ECO:0007669"/>
    <property type="project" value="InterPro"/>
</dbReference>
<dbReference type="AlphaFoldDB" id="A0A212J618"/>
<dbReference type="GO" id="GO:0000287">
    <property type="term" value="F:magnesium ion binding"/>
    <property type="evidence" value="ECO:0007669"/>
    <property type="project" value="TreeGrafter"/>
</dbReference>
<dbReference type="CDD" id="cd06223">
    <property type="entry name" value="PRTases_typeI"/>
    <property type="match status" value="1"/>
</dbReference>
<dbReference type="GO" id="GO:0006178">
    <property type="term" value="P:guanine salvage"/>
    <property type="evidence" value="ECO:0007669"/>
    <property type="project" value="TreeGrafter"/>
</dbReference>
<dbReference type="PANTHER" id="PTHR43340:SF1">
    <property type="entry name" value="HYPOXANTHINE PHOSPHORIBOSYLTRANSFERASE"/>
    <property type="match status" value="1"/>
</dbReference>
<dbReference type="PANTHER" id="PTHR43340">
    <property type="entry name" value="HYPOXANTHINE-GUANINE PHOSPHORIBOSYLTRANSFERASE"/>
    <property type="match status" value="1"/>
</dbReference>
<keyword evidence="10 15" id="KW-0660">Purine salvage</keyword>